<feature type="modified residue" description="N6-(pyridoxal phosphate)lysine" evidence="9">
    <location>
        <position position="263"/>
    </location>
</feature>
<organism evidence="11">
    <name type="scientific">uncultured Desulfovibrio sp</name>
    <dbReference type="NCBI Taxonomy" id="167968"/>
    <lineage>
        <taxon>Bacteria</taxon>
        <taxon>Pseudomonadati</taxon>
        <taxon>Thermodesulfobacteriota</taxon>
        <taxon>Desulfovibrionia</taxon>
        <taxon>Desulfovibrionales</taxon>
        <taxon>Desulfovibrionaceae</taxon>
        <taxon>Desulfovibrio</taxon>
        <taxon>environmental samples</taxon>
    </lineage>
</organism>
<keyword evidence="9" id="KW-0368">Histidine biosynthesis</keyword>
<keyword evidence="7 9" id="KW-0663">Pyridoxal phosphate</keyword>
<dbReference type="InterPro" id="IPR015421">
    <property type="entry name" value="PyrdxlP-dep_Trfase_major"/>
</dbReference>
<keyword evidence="5 9" id="KW-0032">Aminotransferase</keyword>
<comment type="subunit">
    <text evidence="4 9">Homodimer.</text>
</comment>
<dbReference type="CDD" id="cd00609">
    <property type="entry name" value="AAT_like"/>
    <property type="match status" value="1"/>
</dbReference>
<dbReference type="GO" id="GO:0030170">
    <property type="term" value="F:pyridoxal phosphate binding"/>
    <property type="evidence" value="ECO:0007669"/>
    <property type="project" value="InterPro"/>
</dbReference>
<evidence type="ECO:0000256" key="4">
    <source>
        <dbReference type="ARBA" id="ARBA00011738"/>
    </source>
</evidence>
<dbReference type="InterPro" id="IPR004839">
    <property type="entry name" value="Aminotransferase_I/II_large"/>
</dbReference>
<comment type="cofactor">
    <cofactor evidence="1 9">
        <name>pyridoxal 5'-phosphate</name>
        <dbReference type="ChEBI" id="CHEBI:597326"/>
    </cofactor>
</comment>
<dbReference type="Gene3D" id="3.40.640.10">
    <property type="entry name" value="Type I PLP-dependent aspartate aminotransferase-like (Major domain)"/>
    <property type="match status" value="1"/>
</dbReference>
<reference evidence="11" key="1">
    <citation type="submission" date="2016-08" db="EMBL/GenBank/DDBJ databases">
        <authorList>
            <person name="Seilhamer J.J."/>
        </authorList>
    </citation>
    <scope>NUCLEOTIDE SEQUENCE</scope>
    <source>
        <strain evidence="11">86-1</strain>
    </source>
</reference>
<dbReference type="Pfam" id="PF00155">
    <property type="entry name" value="Aminotran_1_2"/>
    <property type="match status" value="1"/>
</dbReference>
<dbReference type="InterPro" id="IPR005861">
    <property type="entry name" value="HisP_aminotrans"/>
</dbReference>
<dbReference type="EC" id="2.6.1.9" evidence="9"/>
<dbReference type="Gene3D" id="3.90.1150.10">
    <property type="entry name" value="Aspartate Aminotransferase, domain 1"/>
    <property type="match status" value="1"/>
</dbReference>
<keyword evidence="9" id="KW-0028">Amino-acid biosynthesis</keyword>
<dbReference type="EMBL" id="FMJC01000002">
    <property type="protein sequence ID" value="SCM74063.1"/>
    <property type="molecule type" value="Genomic_DNA"/>
</dbReference>
<dbReference type="InterPro" id="IPR001917">
    <property type="entry name" value="Aminotrans_II_pyridoxalP_BS"/>
</dbReference>
<dbReference type="InterPro" id="IPR015422">
    <property type="entry name" value="PyrdxlP-dep_Trfase_small"/>
</dbReference>
<feature type="domain" description="Aminotransferase class I/classII large" evidence="10">
    <location>
        <begin position="66"/>
        <end position="395"/>
    </location>
</feature>
<sequence>MTSHQGRVSVIEARPVNNPLVAESAPMPGCGEDMFEISVRQEILALKAYVPGLSIAEIQQKYNLAKVIKMASNENPLGMSPLACDAVQRHAAMGFRYPQGGNPRLAAALAQLHGVDARRIVVGNGSDEIIDLLIRILAEPGVHNLVCFEPCFSIYPIQGRVCGVEVRRQPLNDDFSFNFDALLARVDANTRLVFVTTPDNPSGYCPPREDVARLAEKLAEIAPACLLVVDEAYMDFAENEPESSLLASGHLPENTAFMRTFSKSFGLAGLRVGYGILPPAIADYCWRARLPFSVNILAEEAALAALKDATFYALTMQTVRQGRNALTVGLTALGCYVWPSAANFVLFKLPENTLGAEDCFEALLRRGIIIRPLKSYNLPNHLRVSVGNEQENRAFLLAMDEILLQNRHAEADAALKEHK</sequence>
<dbReference type="PROSITE" id="PS00599">
    <property type="entry name" value="AA_TRANSFER_CLASS_2"/>
    <property type="match status" value="1"/>
</dbReference>
<accession>A0A212L921</accession>
<dbReference type="GO" id="GO:0000105">
    <property type="term" value="P:L-histidine biosynthetic process"/>
    <property type="evidence" value="ECO:0007669"/>
    <property type="project" value="UniProtKB-UniRule"/>
</dbReference>
<comment type="catalytic activity">
    <reaction evidence="8 9">
        <text>L-histidinol phosphate + 2-oxoglutarate = 3-(imidazol-4-yl)-2-oxopropyl phosphate + L-glutamate</text>
        <dbReference type="Rhea" id="RHEA:23744"/>
        <dbReference type="ChEBI" id="CHEBI:16810"/>
        <dbReference type="ChEBI" id="CHEBI:29985"/>
        <dbReference type="ChEBI" id="CHEBI:57766"/>
        <dbReference type="ChEBI" id="CHEBI:57980"/>
        <dbReference type="EC" id="2.6.1.9"/>
    </reaction>
</comment>
<name>A0A212L921_9BACT</name>
<evidence type="ECO:0000256" key="9">
    <source>
        <dbReference type="HAMAP-Rule" id="MF_01023"/>
    </source>
</evidence>
<comment type="similarity">
    <text evidence="3 9">Belongs to the class-II pyridoxal-phosphate-dependent aminotransferase family. Histidinol-phosphate aminotransferase subfamily.</text>
</comment>
<proteinExistence type="inferred from homology"/>
<dbReference type="GO" id="GO:0004400">
    <property type="term" value="F:histidinol-phosphate transaminase activity"/>
    <property type="evidence" value="ECO:0007669"/>
    <property type="project" value="UniProtKB-UniRule"/>
</dbReference>
<dbReference type="InterPro" id="IPR050106">
    <property type="entry name" value="HistidinolP_aminotransfase"/>
</dbReference>
<evidence type="ECO:0000256" key="3">
    <source>
        <dbReference type="ARBA" id="ARBA00007970"/>
    </source>
</evidence>
<dbReference type="UniPathway" id="UPA00031">
    <property type="reaction ID" value="UER00012"/>
</dbReference>
<evidence type="ECO:0000256" key="1">
    <source>
        <dbReference type="ARBA" id="ARBA00001933"/>
    </source>
</evidence>
<evidence type="ECO:0000256" key="2">
    <source>
        <dbReference type="ARBA" id="ARBA00005011"/>
    </source>
</evidence>
<dbReference type="HAMAP" id="MF_01023">
    <property type="entry name" value="HisC_aminotrans_2"/>
    <property type="match status" value="1"/>
</dbReference>
<evidence type="ECO:0000256" key="8">
    <source>
        <dbReference type="ARBA" id="ARBA00047481"/>
    </source>
</evidence>
<gene>
    <name evidence="9 11" type="primary">hisC</name>
    <name evidence="11" type="ORF">KL86DES1_21710</name>
</gene>
<evidence type="ECO:0000256" key="5">
    <source>
        <dbReference type="ARBA" id="ARBA00022576"/>
    </source>
</evidence>
<dbReference type="AlphaFoldDB" id="A0A212L921"/>
<comment type="pathway">
    <text evidence="2 9">Amino-acid biosynthesis; L-histidine biosynthesis; L-histidine from 5-phospho-alpha-D-ribose 1-diphosphate: step 7/9.</text>
</comment>
<dbReference type="PANTHER" id="PTHR43643">
    <property type="entry name" value="HISTIDINOL-PHOSPHATE AMINOTRANSFERASE 2"/>
    <property type="match status" value="1"/>
</dbReference>
<evidence type="ECO:0000256" key="6">
    <source>
        <dbReference type="ARBA" id="ARBA00022679"/>
    </source>
</evidence>
<dbReference type="InterPro" id="IPR015424">
    <property type="entry name" value="PyrdxlP-dep_Trfase"/>
</dbReference>
<dbReference type="SUPFAM" id="SSF53383">
    <property type="entry name" value="PLP-dependent transferases"/>
    <property type="match status" value="1"/>
</dbReference>
<evidence type="ECO:0000313" key="11">
    <source>
        <dbReference type="EMBL" id="SCM74063.1"/>
    </source>
</evidence>
<dbReference type="PANTHER" id="PTHR43643:SF3">
    <property type="entry name" value="HISTIDINOL-PHOSPHATE AMINOTRANSFERASE"/>
    <property type="match status" value="1"/>
</dbReference>
<evidence type="ECO:0000256" key="7">
    <source>
        <dbReference type="ARBA" id="ARBA00022898"/>
    </source>
</evidence>
<evidence type="ECO:0000259" key="10">
    <source>
        <dbReference type="Pfam" id="PF00155"/>
    </source>
</evidence>
<dbReference type="NCBIfam" id="TIGR01141">
    <property type="entry name" value="hisC"/>
    <property type="match status" value="1"/>
</dbReference>
<protein>
    <recommendedName>
        <fullName evidence="9">Histidinol-phosphate aminotransferase</fullName>
        <ecNumber evidence="9">2.6.1.9</ecNumber>
    </recommendedName>
    <alternativeName>
        <fullName evidence="9">Imidazole acetol-phosphate transaminase</fullName>
    </alternativeName>
</protein>
<keyword evidence="6 9" id="KW-0808">Transferase</keyword>